<feature type="transmembrane region" description="Helical" evidence="2">
    <location>
        <begin position="205"/>
        <end position="222"/>
    </location>
</feature>
<reference evidence="4 5" key="1">
    <citation type="submission" date="2023-09" db="EMBL/GenBank/DDBJ databases">
        <title>Pangenome analysis of Batrachochytrium dendrobatidis and related Chytrids.</title>
        <authorList>
            <person name="Yacoub M.N."/>
            <person name="Stajich J.E."/>
            <person name="James T.Y."/>
        </authorList>
    </citation>
    <scope>NUCLEOTIDE SEQUENCE [LARGE SCALE GENOMIC DNA]</scope>
    <source>
        <strain evidence="4 5">JEL0888</strain>
    </source>
</reference>
<feature type="transmembrane region" description="Helical" evidence="2">
    <location>
        <begin position="177"/>
        <end position="199"/>
    </location>
</feature>
<dbReference type="InterPro" id="IPR006968">
    <property type="entry name" value="RUS_fam"/>
</dbReference>
<dbReference type="PANTHER" id="PTHR12770:SF22">
    <property type="entry name" value="PROTEIN ROOT UVB SENSITIVE 1, CHLOROPLASTIC"/>
    <property type="match status" value="1"/>
</dbReference>
<evidence type="ECO:0000256" key="1">
    <source>
        <dbReference type="ARBA" id="ARBA00007558"/>
    </source>
</evidence>
<feature type="transmembrane region" description="Helical" evidence="2">
    <location>
        <begin position="60"/>
        <end position="79"/>
    </location>
</feature>
<dbReference type="Proteomes" id="UP001527925">
    <property type="component" value="Unassembled WGS sequence"/>
</dbReference>
<comment type="caution">
    <text evidence="4">The sequence shown here is derived from an EMBL/GenBank/DDBJ whole genome shotgun (WGS) entry which is preliminary data.</text>
</comment>
<proteinExistence type="inferred from homology"/>
<dbReference type="Pfam" id="PF04884">
    <property type="entry name" value="UVB_sens_prot"/>
    <property type="match status" value="1"/>
</dbReference>
<evidence type="ECO:0000259" key="3">
    <source>
        <dbReference type="Pfam" id="PF04884"/>
    </source>
</evidence>
<keyword evidence="2" id="KW-1133">Transmembrane helix</keyword>
<keyword evidence="2" id="KW-0472">Membrane</keyword>
<feature type="domain" description="Protein root UVB sensitive/RUS" evidence="3">
    <location>
        <begin position="14"/>
        <end position="247"/>
    </location>
</feature>
<dbReference type="PANTHER" id="PTHR12770">
    <property type="entry name" value="RUS1 FAMILY PROTEIN C16ORF58"/>
    <property type="match status" value="1"/>
</dbReference>
<keyword evidence="5" id="KW-1185">Reference proteome</keyword>
<gene>
    <name evidence="4" type="ORF">HK105_200650</name>
</gene>
<evidence type="ECO:0000256" key="2">
    <source>
        <dbReference type="SAM" id="Phobius"/>
    </source>
</evidence>
<evidence type="ECO:0000313" key="4">
    <source>
        <dbReference type="EMBL" id="KAL2919735.1"/>
    </source>
</evidence>
<name>A0ABR4NJN6_9FUNG</name>
<protein>
    <recommendedName>
        <fullName evidence="3">Protein root UVB sensitive/RUS domain-containing protein</fullName>
    </recommendedName>
</protein>
<accession>A0ABR4NJN6</accession>
<sequence>MMSPSAPAGHVTARAYDSMLTVFFPKDLSSSVTPDYLPYTLWHLANSVTGTVAGTLSMQALLQALGLGAGTAIGLAATTNWIIKDGFGLLGGVLFAGFMGNRFDASPKYYRFLANLCIQASNLMELLTPMVPHLFLPMASLSNIGKNIGFLAASATRASMHRGFTRTDNLGDITAKAGAQATAAGLVGTGIGIVLSWAIGTDPHTLLAAFVPLSLLNLFAAYKSNRAVVTRHMNIERAELTLRAVLDNPVSQRITPPASVATPSPAEKLVAPTPFDISRRETMFGWRKHPFRVALRLEEPVDAPRCPLATMSVEGMIAFSAGFGDLAAQRYRICVASDAETVWLWFLDTADHEDVTRGFIHACAVRHALETGRASAHAGWLRNSPADAYLVSSARVDNILAALVAAGWDIAHTHLGDRNRRLHVGPVPVQ</sequence>
<organism evidence="4 5">
    <name type="scientific">Polyrhizophydium stewartii</name>
    <dbReference type="NCBI Taxonomy" id="2732419"/>
    <lineage>
        <taxon>Eukaryota</taxon>
        <taxon>Fungi</taxon>
        <taxon>Fungi incertae sedis</taxon>
        <taxon>Chytridiomycota</taxon>
        <taxon>Chytridiomycota incertae sedis</taxon>
        <taxon>Chytridiomycetes</taxon>
        <taxon>Rhizophydiales</taxon>
        <taxon>Rhizophydiales incertae sedis</taxon>
        <taxon>Polyrhizophydium</taxon>
    </lineage>
</organism>
<keyword evidence="2" id="KW-0812">Transmembrane</keyword>
<evidence type="ECO:0000313" key="5">
    <source>
        <dbReference type="Proteomes" id="UP001527925"/>
    </source>
</evidence>
<feature type="transmembrane region" description="Helical" evidence="2">
    <location>
        <begin position="134"/>
        <end position="156"/>
    </location>
</feature>
<dbReference type="EMBL" id="JADGIZ020000002">
    <property type="protein sequence ID" value="KAL2919735.1"/>
    <property type="molecule type" value="Genomic_DNA"/>
</dbReference>
<comment type="similarity">
    <text evidence="1">Belongs to the RUS1 family.</text>
</comment>
<dbReference type="InterPro" id="IPR054549">
    <property type="entry name" value="UVB_sens_RUS_dom"/>
</dbReference>